<dbReference type="Pfam" id="PF00501">
    <property type="entry name" value="AMP-binding"/>
    <property type="match status" value="1"/>
</dbReference>
<dbReference type="Gene3D" id="3.30.300.30">
    <property type="match status" value="1"/>
</dbReference>
<evidence type="ECO:0000313" key="8">
    <source>
        <dbReference type="Proteomes" id="UP001642484"/>
    </source>
</evidence>
<evidence type="ECO:0000256" key="4">
    <source>
        <dbReference type="PROSITE-ProRule" id="PRU00023"/>
    </source>
</evidence>
<keyword evidence="4" id="KW-0040">ANK repeat</keyword>
<dbReference type="PROSITE" id="PS50075">
    <property type="entry name" value="CARRIER"/>
    <property type="match status" value="1"/>
</dbReference>
<dbReference type="Pfam" id="PF12796">
    <property type="entry name" value="Ank_2"/>
    <property type="match status" value="2"/>
</dbReference>
<feature type="repeat" description="ANK" evidence="4">
    <location>
        <begin position="763"/>
        <end position="795"/>
    </location>
</feature>
<sequence>MFKGPPGVRDQPVELLYSARTSDSEREIVFAEDGSLTVEQLTTRSGNVAEALRRVQSHFVAVCLPRGPGLIVALLGVWRAKKAYVPLEPSFPLQRIRFILEDSEASVVITERGSEPPASLEWPRLRLQWPSGEPEMDEEPAPAPAVEQVTHLAYLIYTSGSTGTPKGVLVPHSAVANVLNAFESLRKEKSTEDVLLSVTTFCFDISVLEMFWPLCYGFSLHLASAAESRSGALLRQRLEELSRRAAARGGQVIFQATPSSFRGLLNAGWQGVHNNVFAICGGEAFPDALLEPLSLRCDQLWNAYGPTETTIWSAAFDVSSAGALSSLRPVPIGTPIAGTDLMVLAEEGALEDQGQLLIAGLGVADGYHRRPDLTAEKFVSLPGAVRAFQSGDLVRVTGNVLQCLGRMDHQVKIRGFRLELGEVETVLERHPEVDAAVALLLDCDEGPELCAFVTKKSQATRATERGALRGALRRHVAEALPSYARPQRLAVMESFPLLPSGKVDRRSLQQGPRPPPLAEAAEGTIHESLDEIDWQSPSHEEEAALRQAVADLLAMVTGVVLEDTEPLGALGIDSMSAIPLAELLSAQLLRNAELPLEDLYVYNTLQSLCGYLKGRLAEMPKKPPGGGGTSTKKSGKTSGKASYAELKKSRQPKGETDGTKTAKMVPGLEACRAGDVAKLKELLLDGSFHVTTLDRFGGSGLHWAASAGHLEVCHLLVKHQALVDFADKKSGRTALHWASRQGHLEVVQWLLEHQVPVDLQTKDETTPFQLAAWGGHVHVCQWLLLQKANLNHRNSWYCLAHHFAALAGMTECCKWLQEQRVDLGATNNQGHNALHKAAYGGHAELCKWLQDEATLDPEQPDARGQSCFALARKAGFQAK</sequence>
<name>A0ABP0HYR0_9DINO</name>
<keyword evidence="8" id="KW-1185">Reference proteome</keyword>
<dbReference type="InterPro" id="IPR036770">
    <property type="entry name" value="Ankyrin_rpt-contain_sf"/>
</dbReference>
<dbReference type="InterPro" id="IPR000873">
    <property type="entry name" value="AMP-dep_synth/lig_dom"/>
</dbReference>
<evidence type="ECO:0000256" key="3">
    <source>
        <dbReference type="ARBA" id="ARBA00022598"/>
    </source>
</evidence>
<protein>
    <recommendedName>
        <fullName evidence="6">Carrier domain-containing protein</fullName>
    </recommendedName>
</protein>
<dbReference type="PROSITE" id="PS50297">
    <property type="entry name" value="ANK_REP_REGION"/>
    <property type="match status" value="2"/>
</dbReference>
<dbReference type="SUPFAM" id="SSF47336">
    <property type="entry name" value="ACP-like"/>
    <property type="match status" value="1"/>
</dbReference>
<dbReference type="PANTHER" id="PTHR45527:SF1">
    <property type="entry name" value="FATTY ACID SYNTHASE"/>
    <property type="match status" value="1"/>
</dbReference>
<evidence type="ECO:0000313" key="7">
    <source>
        <dbReference type="EMBL" id="CAK8994772.1"/>
    </source>
</evidence>
<dbReference type="Pfam" id="PF00550">
    <property type="entry name" value="PP-binding"/>
    <property type="match status" value="1"/>
</dbReference>
<feature type="compositionally biased region" description="Basic and acidic residues" evidence="5">
    <location>
        <begin position="645"/>
        <end position="660"/>
    </location>
</feature>
<dbReference type="InterPro" id="IPR020845">
    <property type="entry name" value="AMP-binding_CS"/>
</dbReference>
<dbReference type="SMART" id="SM00248">
    <property type="entry name" value="ANK"/>
    <property type="match status" value="5"/>
</dbReference>
<comment type="caution">
    <text evidence="7">The sequence shown here is derived from an EMBL/GenBank/DDBJ whole genome shotgun (WGS) entry which is preliminary data.</text>
</comment>
<dbReference type="Gene3D" id="2.30.38.10">
    <property type="entry name" value="Luciferase, Domain 3"/>
    <property type="match status" value="1"/>
</dbReference>
<dbReference type="InterPro" id="IPR009081">
    <property type="entry name" value="PP-bd_ACP"/>
</dbReference>
<dbReference type="CDD" id="cd05930">
    <property type="entry name" value="A_NRPS"/>
    <property type="match status" value="1"/>
</dbReference>
<dbReference type="InterPro" id="IPR002110">
    <property type="entry name" value="Ankyrin_rpt"/>
</dbReference>
<dbReference type="EMBL" id="CAXAMN010001503">
    <property type="protein sequence ID" value="CAK8994772.1"/>
    <property type="molecule type" value="Genomic_DNA"/>
</dbReference>
<dbReference type="NCBIfam" id="TIGR01733">
    <property type="entry name" value="AA-adenyl-dom"/>
    <property type="match status" value="1"/>
</dbReference>
<reference evidence="7 8" key="1">
    <citation type="submission" date="2024-02" db="EMBL/GenBank/DDBJ databases">
        <authorList>
            <person name="Chen Y."/>
            <person name="Shah S."/>
            <person name="Dougan E. K."/>
            <person name="Thang M."/>
            <person name="Chan C."/>
        </authorList>
    </citation>
    <scope>NUCLEOTIDE SEQUENCE [LARGE SCALE GENOMIC DNA]</scope>
</reference>
<evidence type="ECO:0000259" key="6">
    <source>
        <dbReference type="PROSITE" id="PS50075"/>
    </source>
</evidence>
<evidence type="ECO:0000256" key="5">
    <source>
        <dbReference type="SAM" id="MobiDB-lite"/>
    </source>
</evidence>
<dbReference type="InterPro" id="IPR036736">
    <property type="entry name" value="ACP-like_sf"/>
</dbReference>
<feature type="domain" description="Carrier" evidence="6">
    <location>
        <begin position="536"/>
        <end position="616"/>
    </location>
</feature>
<dbReference type="Proteomes" id="UP001642484">
    <property type="component" value="Unassembled WGS sequence"/>
</dbReference>
<dbReference type="InterPro" id="IPR020806">
    <property type="entry name" value="PKS_PP-bd"/>
</dbReference>
<dbReference type="PANTHER" id="PTHR45527">
    <property type="entry name" value="NONRIBOSOMAL PEPTIDE SYNTHETASE"/>
    <property type="match status" value="1"/>
</dbReference>
<dbReference type="InterPro" id="IPR045851">
    <property type="entry name" value="AMP-bd_C_sf"/>
</dbReference>
<dbReference type="SMART" id="SM00823">
    <property type="entry name" value="PKS_PP"/>
    <property type="match status" value="1"/>
</dbReference>
<accession>A0ABP0HYR0</accession>
<dbReference type="InterPro" id="IPR010071">
    <property type="entry name" value="AA_adenyl_dom"/>
</dbReference>
<evidence type="ECO:0000256" key="1">
    <source>
        <dbReference type="ARBA" id="ARBA00022450"/>
    </source>
</evidence>
<dbReference type="Gene3D" id="1.10.1200.10">
    <property type="entry name" value="ACP-like"/>
    <property type="match status" value="1"/>
</dbReference>
<keyword evidence="2" id="KW-0597">Phosphoprotein</keyword>
<dbReference type="Pfam" id="PF13193">
    <property type="entry name" value="AMP-binding_C"/>
    <property type="match status" value="1"/>
</dbReference>
<dbReference type="InterPro" id="IPR025110">
    <property type="entry name" value="AMP-bd_C"/>
</dbReference>
<feature type="repeat" description="ANK" evidence="4">
    <location>
        <begin position="696"/>
        <end position="728"/>
    </location>
</feature>
<dbReference type="Gene3D" id="1.25.40.20">
    <property type="entry name" value="Ankyrin repeat-containing domain"/>
    <property type="match status" value="2"/>
</dbReference>
<proteinExistence type="predicted"/>
<feature type="compositionally biased region" description="Low complexity" evidence="5">
    <location>
        <begin position="630"/>
        <end position="640"/>
    </location>
</feature>
<organism evidence="7 8">
    <name type="scientific">Durusdinium trenchii</name>
    <dbReference type="NCBI Taxonomy" id="1381693"/>
    <lineage>
        <taxon>Eukaryota</taxon>
        <taxon>Sar</taxon>
        <taxon>Alveolata</taxon>
        <taxon>Dinophyceae</taxon>
        <taxon>Suessiales</taxon>
        <taxon>Symbiodiniaceae</taxon>
        <taxon>Durusdinium</taxon>
    </lineage>
</organism>
<feature type="repeat" description="ANK" evidence="4">
    <location>
        <begin position="730"/>
        <end position="762"/>
    </location>
</feature>
<dbReference type="PROSITE" id="PS50088">
    <property type="entry name" value="ANK_REPEAT"/>
    <property type="match status" value="3"/>
</dbReference>
<evidence type="ECO:0000256" key="2">
    <source>
        <dbReference type="ARBA" id="ARBA00022553"/>
    </source>
</evidence>
<dbReference type="SUPFAM" id="SSF56801">
    <property type="entry name" value="Acetyl-CoA synthetase-like"/>
    <property type="match status" value="1"/>
</dbReference>
<keyword evidence="3" id="KW-0436">Ligase</keyword>
<dbReference type="Gene3D" id="3.40.50.980">
    <property type="match status" value="2"/>
</dbReference>
<dbReference type="PROSITE" id="PS00455">
    <property type="entry name" value="AMP_BINDING"/>
    <property type="match status" value="1"/>
</dbReference>
<keyword evidence="1" id="KW-0596">Phosphopantetheine</keyword>
<dbReference type="SUPFAM" id="SSF48403">
    <property type="entry name" value="Ankyrin repeat"/>
    <property type="match status" value="1"/>
</dbReference>
<feature type="region of interest" description="Disordered" evidence="5">
    <location>
        <begin position="620"/>
        <end position="661"/>
    </location>
</feature>
<gene>
    <name evidence="7" type="ORF">CCMP2556_LOCUS3786</name>
</gene>